<gene>
    <name evidence="1" type="ORF">FWK35_00004940</name>
</gene>
<sequence>MINENKVHPNTIRKQVFVIEKKLAKDFNLIRSIPYNSGIEKKNVELSFPKISKIKIKNKMNSYMFLYTNQYIIKKMVDNREKKSNHLHFTIISIGMHTNLKIEYCRN</sequence>
<accession>A0A6G0ZEK7</accession>
<dbReference type="EMBL" id="VUJU01000607">
    <property type="protein sequence ID" value="KAF0769366.1"/>
    <property type="molecule type" value="Genomic_DNA"/>
</dbReference>
<dbReference type="OrthoDB" id="125906at2759"/>
<comment type="caution">
    <text evidence="1">The sequence shown here is derived from an EMBL/GenBank/DDBJ whole genome shotgun (WGS) entry which is preliminary data.</text>
</comment>
<name>A0A6G0ZEK7_APHCR</name>
<evidence type="ECO:0000313" key="2">
    <source>
        <dbReference type="Proteomes" id="UP000478052"/>
    </source>
</evidence>
<organism evidence="1 2">
    <name type="scientific">Aphis craccivora</name>
    <name type="common">Cowpea aphid</name>
    <dbReference type="NCBI Taxonomy" id="307492"/>
    <lineage>
        <taxon>Eukaryota</taxon>
        <taxon>Metazoa</taxon>
        <taxon>Ecdysozoa</taxon>
        <taxon>Arthropoda</taxon>
        <taxon>Hexapoda</taxon>
        <taxon>Insecta</taxon>
        <taxon>Pterygota</taxon>
        <taxon>Neoptera</taxon>
        <taxon>Paraneoptera</taxon>
        <taxon>Hemiptera</taxon>
        <taxon>Sternorrhyncha</taxon>
        <taxon>Aphidomorpha</taxon>
        <taxon>Aphidoidea</taxon>
        <taxon>Aphididae</taxon>
        <taxon>Aphidini</taxon>
        <taxon>Aphis</taxon>
        <taxon>Aphis</taxon>
    </lineage>
</organism>
<dbReference type="Proteomes" id="UP000478052">
    <property type="component" value="Unassembled WGS sequence"/>
</dbReference>
<keyword evidence="2" id="KW-1185">Reference proteome</keyword>
<reference evidence="1 2" key="1">
    <citation type="submission" date="2019-08" db="EMBL/GenBank/DDBJ databases">
        <title>Whole genome of Aphis craccivora.</title>
        <authorList>
            <person name="Voronova N.V."/>
            <person name="Shulinski R.S."/>
            <person name="Bandarenka Y.V."/>
            <person name="Zhorov D.G."/>
            <person name="Warner D."/>
        </authorList>
    </citation>
    <scope>NUCLEOTIDE SEQUENCE [LARGE SCALE GENOMIC DNA]</scope>
    <source>
        <strain evidence="1">180601</strain>
        <tissue evidence="1">Whole Body</tissue>
    </source>
</reference>
<dbReference type="AlphaFoldDB" id="A0A6G0ZEK7"/>
<proteinExistence type="predicted"/>
<protein>
    <submittedName>
        <fullName evidence="1">Coiled-coil domain-containing protein 81-like</fullName>
    </submittedName>
</protein>
<evidence type="ECO:0000313" key="1">
    <source>
        <dbReference type="EMBL" id="KAF0769366.1"/>
    </source>
</evidence>